<dbReference type="AlphaFoldDB" id="A0A0P5EH87"/>
<feature type="domain" description="NUDE" evidence="8">
    <location>
        <begin position="135"/>
        <end position="286"/>
    </location>
</feature>
<dbReference type="PANTHER" id="PTHR10921:SF1">
    <property type="entry name" value="NUCLEAR DISTRIBUTION PROTEIN NUDE HOMOLOG"/>
    <property type="match status" value="1"/>
</dbReference>
<organism evidence="9 10">
    <name type="scientific">Daphnia magna</name>
    <dbReference type="NCBI Taxonomy" id="35525"/>
    <lineage>
        <taxon>Eukaryota</taxon>
        <taxon>Metazoa</taxon>
        <taxon>Ecdysozoa</taxon>
        <taxon>Arthropoda</taxon>
        <taxon>Crustacea</taxon>
        <taxon>Branchiopoda</taxon>
        <taxon>Diplostraca</taxon>
        <taxon>Cladocera</taxon>
        <taxon>Anomopoda</taxon>
        <taxon>Daphniidae</taxon>
        <taxon>Daphnia</taxon>
    </lineage>
</organism>
<dbReference type="Proteomes" id="UP000076858">
    <property type="component" value="Unassembled WGS sequence"/>
</dbReference>
<evidence type="ECO:0000313" key="10">
    <source>
        <dbReference type="Proteomes" id="UP000076858"/>
    </source>
</evidence>
<dbReference type="PANTHER" id="PTHR10921">
    <property type="entry name" value="NUCLEAR DISTRIBUTION PROTEIN NUDE HOMOLOG 1"/>
    <property type="match status" value="1"/>
</dbReference>
<keyword evidence="7" id="KW-0206">Cytoskeleton</keyword>
<evidence type="ECO:0000256" key="4">
    <source>
        <dbReference type="ARBA" id="ARBA00022490"/>
    </source>
</evidence>
<proteinExistence type="inferred from homology"/>
<evidence type="ECO:0000256" key="1">
    <source>
        <dbReference type="ARBA" id="ARBA00004186"/>
    </source>
</evidence>
<dbReference type="GO" id="GO:0008017">
    <property type="term" value="F:microtubule binding"/>
    <property type="evidence" value="ECO:0007669"/>
    <property type="project" value="InterPro"/>
</dbReference>
<dbReference type="GO" id="GO:0047496">
    <property type="term" value="P:vesicle transport along microtubule"/>
    <property type="evidence" value="ECO:0007669"/>
    <property type="project" value="TreeGrafter"/>
</dbReference>
<dbReference type="GO" id="GO:0007020">
    <property type="term" value="P:microtubule nucleation"/>
    <property type="evidence" value="ECO:0007669"/>
    <property type="project" value="TreeGrafter"/>
</dbReference>
<dbReference type="GO" id="GO:0016477">
    <property type="term" value="P:cell migration"/>
    <property type="evidence" value="ECO:0007669"/>
    <property type="project" value="TreeGrafter"/>
</dbReference>
<dbReference type="GO" id="GO:0007059">
    <property type="term" value="P:chromosome segregation"/>
    <property type="evidence" value="ECO:0007669"/>
    <property type="project" value="TreeGrafter"/>
</dbReference>
<evidence type="ECO:0000256" key="3">
    <source>
        <dbReference type="ARBA" id="ARBA00007429"/>
    </source>
</evidence>
<evidence type="ECO:0000313" key="9">
    <source>
        <dbReference type="EMBL" id="KZS16770.1"/>
    </source>
</evidence>
<dbReference type="InterPro" id="IPR033494">
    <property type="entry name" value="NUDE"/>
</dbReference>
<evidence type="ECO:0000256" key="6">
    <source>
        <dbReference type="ARBA" id="ARBA00023054"/>
    </source>
</evidence>
<dbReference type="InterPro" id="IPR006964">
    <property type="entry name" value="NUDE_dom"/>
</dbReference>
<name>A0A0P5EH87_9CRUS</name>
<comment type="similarity">
    <text evidence="3">Belongs to the nudE family.</text>
</comment>
<dbReference type="GO" id="GO:0005874">
    <property type="term" value="C:microtubule"/>
    <property type="evidence" value="ECO:0007669"/>
    <property type="project" value="UniProtKB-KW"/>
</dbReference>
<evidence type="ECO:0000256" key="2">
    <source>
        <dbReference type="ARBA" id="ARBA00004300"/>
    </source>
</evidence>
<sequence>MDPAKVPPFTSAQEEARYWRLKAEEFQRIGEDARLELEEYQESSRELEAELEAQIKQAEHQVRELRSTNHRLLIEHSSLKEKFEALSRDHHTRVNELETHVHQLRTKNEETAKRIRQLEQTNDDLERANRATLGSLEDFETRLHTAIERNAFLESELDDKESLAVMVQRLKDETKDLKQELQVRQKAIHETPDNEKQEKAIVDENEKSDPTKSPLAYPASNNNNKLPSSVPLKPLSVTDTGITQAARHSALNIVGDLLRRVGALENKLSTCRTMVKEGNGAVKEATRGKLLNRAASTAAPVQSIIRA</sequence>
<dbReference type="GO" id="GO:0005813">
    <property type="term" value="C:centrosome"/>
    <property type="evidence" value="ECO:0007669"/>
    <property type="project" value="UniProtKB-SubCell"/>
</dbReference>
<reference evidence="9 10" key="1">
    <citation type="submission" date="2016-03" db="EMBL/GenBank/DDBJ databases">
        <title>EvidentialGene: Evidence-directed Construction of Genes on Genomes.</title>
        <authorList>
            <person name="Gilbert D.G."/>
            <person name="Choi J.-H."/>
            <person name="Mockaitis K."/>
            <person name="Colbourne J."/>
            <person name="Pfrender M."/>
        </authorList>
    </citation>
    <scope>NUCLEOTIDE SEQUENCE [LARGE SCALE GENOMIC DNA]</scope>
    <source>
        <strain evidence="9 10">Xinb3</strain>
        <tissue evidence="9">Complete organism</tissue>
    </source>
</reference>
<keyword evidence="10" id="KW-1185">Reference proteome</keyword>
<accession>A0A0P5EH87</accession>
<dbReference type="Pfam" id="PF04880">
    <property type="entry name" value="NUDE_C"/>
    <property type="match status" value="1"/>
</dbReference>
<dbReference type="GO" id="GO:0051642">
    <property type="term" value="P:centrosome localization"/>
    <property type="evidence" value="ECO:0007669"/>
    <property type="project" value="TreeGrafter"/>
</dbReference>
<dbReference type="GO" id="GO:0000776">
    <property type="term" value="C:kinetochore"/>
    <property type="evidence" value="ECO:0007669"/>
    <property type="project" value="TreeGrafter"/>
</dbReference>
<dbReference type="OrthoDB" id="5877028at2759"/>
<evidence type="ECO:0000259" key="8">
    <source>
        <dbReference type="Pfam" id="PF04880"/>
    </source>
</evidence>
<dbReference type="GO" id="GO:0005819">
    <property type="term" value="C:spindle"/>
    <property type="evidence" value="ECO:0007669"/>
    <property type="project" value="UniProtKB-SubCell"/>
</dbReference>
<comment type="caution">
    <text evidence="9">The sequence shown here is derived from an EMBL/GenBank/DDBJ whole genome shotgun (WGS) entry which is preliminary data.</text>
</comment>
<evidence type="ECO:0000256" key="7">
    <source>
        <dbReference type="ARBA" id="ARBA00023212"/>
    </source>
</evidence>
<gene>
    <name evidence="9" type="ORF">APZ42_017329</name>
</gene>
<dbReference type="GO" id="GO:0000132">
    <property type="term" value="P:establishment of mitotic spindle orientation"/>
    <property type="evidence" value="ECO:0007669"/>
    <property type="project" value="TreeGrafter"/>
</dbReference>
<dbReference type="GO" id="GO:0005871">
    <property type="term" value="C:kinesin complex"/>
    <property type="evidence" value="ECO:0007669"/>
    <property type="project" value="TreeGrafter"/>
</dbReference>
<keyword evidence="6" id="KW-0175">Coiled coil</keyword>
<protein>
    <submittedName>
        <fullName evidence="9">Nuclear distribution protein nudE 1</fullName>
    </submittedName>
</protein>
<dbReference type="Gene3D" id="6.10.250.1080">
    <property type="match status" value="1"/>
</dbReference>
<keyword evidence="4" id="KW-0963">Cytoplasm</keyword>
<keyword evidence="5" id="KW-0493">Microtubule</keyword>
<evidence type="ECO:0000256" key="5">
    <source>
        <dbReference type="ARBA" id="ARBA00022701"/>
    </source>
</evidence>
<dbReference type="EMBL" id="LRGB01000687">
    <property type="protein sequence ID" value="KZS16770.1"/>
    <property type="molecule type" value="Genomic_DNA"/>
</dbReference>
<dbReference type="STRING" id="35525.A0A0P5EH87"/>
<dbReference type="GO" id="GO:0007100">
    <property type="term" value="P:mitotic centrosome separation"/>
    <property type="evidence" value="ECO:0007669"/>
    <property type="project" value="TreeGrafter"/>
</dbReference>
<comment type="subcellular location">
    <subcellularLocation>
        <location evidence="2">Cytoplasm</location>
        <location evidence="2">Cytoskeleton</location>
        <location evidence="2">Microtubule organizing center</location>
        <location evidence="2">Centrosome</location>
    </subcellularLocation>
    <subcellularLocation>
        <location evidence="1">Cytoplasm</location>
        <location evidence="1">Cytoskeleton</location>
        <location evidence="1">Spindle</location>
    </subcellularLocation>
</comment>